<feature type="compositionally biased region" description="Basic and acidic residues" evidence="9">
    <location>
        <begin position="545"/>
        <end position="554"/>
    </location>
</feature>
<dbReference type="GO" id="GO:0005829">
    <property type="term" value="C:cytosol"/>
    <property type="evidence" value="ECO:0007669"/>
    <property type="project" value="GOC"/>
</dbReference>
<dbReference type="InterPro" id="IPR044106">
    <property type="entry name" value="PX_Snx41/Atg20"/>
</dbReference>
<dbReference type="EMBL" id="MBFU01000555">
    <property type="protein sequence ID" value="PVZ98402.1"/>
    <property type="molecule type" value="Genomic_DNA"/>
</dbReference>
<keyword evidence="4" id="KW-0967">Endosome</keyword>
<feature type="domain" description="PX" evidence="10">
    <location>
        <begin position="1"/>
        <end position="153"/>
    </location>
</feature>
<dbReference type="Proteomes" id="UP000245591">
    <property type="component" value="Unassembled WGS sequence"/>
</dbReference>
<evidence type="ECO:0000256" key="9">
    <source>
        <dbReference type="SAM" id="MobiDB-lite"/>
    </source>
</evidence>
<feature type="compositionally biased region" description="Polar residues" evidence="9">
    <location>
        <begin position="376"/>
        <end position="386"/>
    </location>
</feature>
<gene>
    <name evidence="11" type="ORF">BB558_005590</name>
</gene>
<dbReference type="GO" id="GO:0006914">
    <property type="term" value="P:autophagy"/>
    <property type="evidence" value="ECO:0007669"/>
    <property type="project" value="UniProtKB-KW"/>
</dbReference>
<dbReference type="AlphaFoldDB" id="A0A2U1J090"/>
<accession>A0A2U1J090</accession>
<dbReference type="CDD" id="cd06867">
    <property type="entry name" value="PX_SNX41_42"/>
    <property type="match status" value="1"/>
</dbReference>
<name>A0A2U1J090_SMIAN</name>
<feature type="region of interest" description="Disordered" evidence="9">
    <location>
        <begin position="514"/>
        <end position="592"/>
    </location>
</feature>
<evidence type="ECO:0000256" key="3">
    <source>
        <dbReference type="ARBA" id="ARBA00022448"/>
    </source>
</evidence>
<dbReference type="Gene3D" id="3.30.1520.10">
    <property type="entry name" value="Phox-like domain"/>
    <property type="match status" value="1"/>
</dbReference>
<comment type="subcellular location">
    <subcellularLocation>
        <location evidence="1">Endosome membrane</location>
        <topology evidence="1">Peripheral membrane protein</topology>
    </subcellularLocation>
</comment>
<evidence type="ECO:0000256" key="5">
    <source>
        <dbReference type="ARBA" id="ARBA00022927"/>
    </source>
</evidence>
<evidence type="ECO:0000256" key="6">
    <source>
        <dbReference type="ARBA" id="ARBA00023006"/>
    </source>
</evidence>
<dbReference type="InterPro" id="IPR027267">
    <property type="entry name" value="AH/BAR_dom_sf"/>
</dbReference>
<protein>
    <recommendedName>
        <fullName evidence="10">PX domain-containing protein</fullName>
    </recommendedName>
</protein>
<evidence type="ECO:0000259" key="10">
    <source>
        <dbReference type="PROSITE" id="PS50195"/>
    </source>
</evidence>
<feature type="compositionally biased region" description="Polar residues" evidence="9">
    <location>
        <begin position="403"/>
        <end position="413"/>
    </location>
</feature>
<evidence type="ECO:0000256" key="4">
    <source>
        <dbReference type="ARBA" id="ARBA00022753"/>
    </source>
</evidence>
<evidence type="ECO:0000313" key="11">
    <source>
        <dbReference type="EMBL" id="PVZ98402.1"/>
    </source>
</evidence>
<dbReference type="PROSITE" id="PS50195">
    <property type="entry name" value="PX"/>
    <property type="match status" value="1"/>
</dbReference>
<comment type="caution">
    <text evidence="11">The sequence shown here is derived from an EMBL/GenBank/DDBJ whole genome shotgun (WGS) entry which is preliminary data.</text>
</comment>
<dbReference type="InterPro" id="IPR036871">
    <property type="entry name" value="PX_dom_sf"/>
</dbReference>
<dbReference type="GO" id="GO:0010008">
    <property type="term" value="C:endosome membrane"/>
    <property type="evidence" value="ECO:0007669"/>
    <property type="project" value="UniProtKB-SubCell"/>
</dbReference>
<evidence type="ECO:0000256" key="7">
    <source>
        <dbReference type="ARBA" id="ARBA00023121"/>
    </source>
</evidence>
<keyword evidence="6" id="KW-0072">Autophagy</keyword>
<dbReference type="SUPFAM" id="SSF64268">
    <property type="entry name" value="PX domain"/>
    <property type="match status" value="1"/>
</dbReference>
<keyword evidence="5" id="KW-0653">Protein transport</keyword>
<evidence type="ECO:0000256" key="2">
    <source>
        <dbReference type="ARBA" id="ARBA00010883"/>
    </source>
</evidence>
<dbReference type="Gene3D" id="1.20.1270.60">
    <property type="entry name" value="Arfaptin homology (AH) domain/BAR domain"/>
    <property type="match status" value="2"/>
</dbReference>
<dbReference type="PANTHER" id="PTHR46979:SF2">
    <property type="entry name" value="SORTING NEXIN-41"/>
    <property type="match status" value="1"/>
</dbReference>
<organism evidence="11 12">
    <name type="scientific">Smittium angustum</name>
    <dbReference type="NCBI Taxonomy" id="133377"/>
    <lineage>
        <taxon>Eukaryota</taxon>
        <taxon>Fungi</taxon>
        <taxon>Fungi incertae sedis</taxon>
        <taxon>Zoopagomycota</taxon>
        <taxon>Kickxellomycotina</taxon>
        <taxon>Harpellomycetes</taxon>
        <taxon>Harpellales</taxon>
        <taxon>Legeriomycetaceae</taxon>
        <taxon>Smittium</taxon>
    </lineage>
</organism>
<evidence type="ECO:0000313" key="12">
    <source>
        <dbReference type="Proteomes" id="UP000245591"/>
    </source>
</evidence>
<dbReference type="GO" id="GO:0015031">
    <property type="term" value="P:protein transport"/>
    <property type="evidence" value="ECO:0007669"/>
    <property type="project" value="UniProtKB-KW"/>
</dbReference>
<dbReference type="InterPro" id="IPR001683">
    <property type="entry name" value="PX_dom"/>
</dbReference>
<evidence type="ECO:0000256" key="8">
    <source>
        <dbReference type="ARBA" id="ARBA00023136"/>
    </source>
</evidence>
<dbReference type="GO" id="GO:0042147">
    <property type="term" value="P:retrograde transport, endosome to Golgi"/>
    <property type="evidence" value="ECO:0007669"/>
    <property type="project" value="InterPro"/>
</dbReference>
<feature type="compositionally biased region" description="Basic and acidic residues" evidence="9">
    <location>
        <begin position="359"/>
        <end position="375"/>
    </location>
</feature>
<keyword evidence="8" id="KW-0472">Membrane</keyword>
<comment type="similarity">
    <text evidence="2">Belongs to the sorting nexin family.</text>
</comment>
<dbReference type="GO" id="GO:0035091">
    <property type="term" value="F:phosphatidylinositol binding"/>
    <property type="evidence" value="ECO:0007669"/>
    <property type="project" value="InterPro"/>
</dbReference>
<dbReference type="Pfam" id="PF00787">
    <property type="entry name" value="PX"/>
    <property type="match status" value="1"/>
</dbReference>
<feature type="region of interest" description="Disordered" evidence="9">
    <location>
        <begin position="359"/>
        <end position="435"/>
    </location>
</feature>
<dbReference type="PANTHER" id="PTHR46979">
    <property type="entry name" value="SORTING NEXIN-41"/>
    <property type="match status" value="1"/>
</dbReference>
<keyword evidence="3" id="KW-0813">Transport</keyword>
<keyword evidence="7" id="KW-0446">Lipid-binding</keyword>
<evidence type="ECO:0000256" key="1">
    <source>
        <dbReference type="ARBA" id="ARBA00004481"/>
    </source>
</evidence>
<dbReference type="InterPro" id="IPR051079">
    <property type="entry name" value="Sorting_Nexin_Autophagy"/>
</dbReference>
<keyword evidence="12" id="KW-1185">Reference proteome</keyword>
<reference evidence="11 12" key="1">
    <citation type="journal article" date="2018" name="MBio">
        <title>Comparative Genomics Reveals the Core Gene Toolbox for the Fungus-Insect Symbiosis.</title>
        <authorList>
            <person name="Wang Y."/>
            <person name="Stata M."/>
            <person name="Wang W."/>
            <person name="Stajich J.E."/>
            <person name="White M.M."/>
            <person name="Moncalvo J.M."/>
        </authorList>
    </citation>
    <scope>NUCLEOTIDE SEQUENCE [LARGE SCALE GENOMIC DNA]</scope>
    <source>
        <strain evidence="11 12">AUS-126-30</strain>
    </source>
</reference>
<proteinExistence type="inferred from homology"/>
<sequence length="707" mass="79467">MSDNEADGCCQIERELHNCIRTAIEKRKLEADNLEYRKFIINIPKSEKIASTGSSYISYTISFGRFSVKRRYSEFESLRSILCRIYPTLIIPAIPEKHSITQYASGRGKIQEDLAVIEKRKRLLGRFLGRVIEHPILCSDHLFHRFLENGVSWTEVLHSPVLSSLPSNPLHSSPSKAQGSSIVNDNLGKFPKIAATNRLAAGVPVPSSLVPVENPDMKWVACKIFTNKFISIWKLKIEEVCRKIDKKLEESQEIYSEIGAVLNGLSLLESGSVARGIEYSGQSFDSMYLLMATLKSKFEQGSLEPIHEYLQMSISINQVLGFRNIKNIQVEQMGDKIDLKRATLDELLATESKVQEIDKNLRLNSEEGPDNKRNADSGNTNESQGLRVSVYDNAGRKEENDKSPIQNTKQNLSKDYYNTDEAQDNPLFKNDFTNPELNEYPRTSTLQDFEDDPIAQFQMEQSLIWNDGMPSAIPQQNFGIAAESSSKNKMTFGTNHGGNEYDMGSNSDMMVNRHINYPEPGNRGKSGDMSIDKDVTYSHSSLSSKNRDSSDMKAETMVTSKSEPPGDLDDFERRENGEQLSASDGVSEGGKPSSMRFFMAPRRMGGALLNKISHSLNGIVDADPEVSRKLEISKISEGISEMEGTMEMLVDDLTLIDESVQENLNRFQRSKVYDLRTLLTSLARAQIEYNTKCLDAWKRTSSVLNDI</sequence>
<dbReference type="SMART" id="SM00312">
    <property type="entry name" value="PX"/>
    <property type="match status" value="1"/>
</dbReference>